<dbReference type="Proteomes" id="UP000075883">
    <property type="component" value="Unassembled WGS sequence"/>
</dbReference>
<protein>
    <submittedName>
        <fullName evidence="3">Uncharacterized protein</fullName>
    </submittedName>
</protein>
<name>A0A182MTB8_9DIPT</name>
<proteinExistence type="predicted"/>
<keyword evidence="2" id="KW-1133">Transmembrane helix</keyword>
<reference evidence="4" key="1">
    <citation type="submission" date="2013-09" db="EMBL/GenBank/DDBJ databases">
        <title>The Genome Sequence of Anopheles culicifacies species A.</title>
        <authorList>
            <consortium name="The Broad Institute Genomics Platform"/>
            <person name="Neafsey D.E."/>
            <person name="Besansky N."/>
            <person name="Howell P."/>
            <person name="Walton C."/>
            <person name="Young S.K."/>
            <person name="Zeng Q."/>
            <person name="Gargeya S."/>
            <person name="Fitzgerald M."/>
            <person name="Haas B."/>
            <person name="Abouelleil A."/>
            <person name="Allen A.W."/>
            <person name="Alvarado L."/>
            <person name="Arachchi H.M."/>
            <person name="Berlin A.M."/>
            <person name="Chapman S.B."/>
            <person name="Gainer-Dewar J."/>
            <person name="Goldberg J."/>
            <person name="Griggs A."/>
            <person name="Gujja S."/>
            <person name="Hansen M."/>
            <person name="Howarth C."/>
            <person name="Imamovic A."/>
            <person name="Ireland A."/>
            <person name="Larimer J."/>
            <person name="McCowan C."/>
            <person name="Murphy C."/>
            <person name="Pearson M."/>
            <person name="Poon T.W."/>
            <person name="Priest M."/>
            <person name="Roberts A."/>
            <person name="Saif S."/>
            <person name="Shea T."/>
            <person name="Sisk P."/>
            <person name="Sykes S."/>
            <person name="Wortman J."/>
            <person name="Nusbaum C."/>
            <person name="Birren B."/>
        </authorList>
    </citation>
    <scope>NUCLEOTIDE SEQUENCE [LARGE SCALE GENOMIC DNA]</scope>
    <source>
        <strain evidence="4">A-37</strain>
    </source>
</reference>
<evidence type="ECO:0000313" key="3">
    <source>
        <dbReference type="EnsemblMetazoa" id="ACUA025791-PA"/>
    </source>
</evidence>
<reference evidence="3" key="2">
    <citation type="submission" date="2020-05" db="UniProtKB">
        <authorList>
            <consortium name="EnsemblMetazoa"/>
        </authorList>
    </citation>
    <scope>IDENTIFICATION</scope>
    <source>
        <strain evidence="3">A-37</strain>
    </source>
</reference>
<keyword evidence="2" id="KW-0812">Transmembrane</keyword>
<dbReference type="VEuPathDB" id="VectorBase:ACUA025791"/>
<feature type="region of interest" description="Disordered" evidence="1">
    <location>
        <begin position="37"/>
        <end position="59"/>
    </location>
</feature>
<keyword evidence="2" id="KW-0472">Membrane</keyword>
<dbReference type="AlphaFoldDB" id="A0A182MTB8"/>
<keyword evidence="4" id="KW-1185">Reference proteome</keyword>
<dbReference type="EMBL" id="AXCM01000189">
    <property type="status" value="NOT_ANNOTATED_CDS"/>
    <property type="molecule type" value="Genomic_DNA"/>
</dbReference>
<sequence>MPDVTLGSGEVMGVMSPGSSRLLKRNCVPEPEALRIEDGRASGVGSSTTTGAPYDESPAGEWVPSVRGVVGVSGCAKIRAGGGVFGRIAIGDRLLGLFRIFYTAHFAPLFVLLPFAAVFAAPRTDSTSGR</sequence>
<dbReference type="EnsemblMetazoa" id="ACUA025791-RA">
    <property type="protein sequence ID" value="ACUA025791-PA"/>
    <property type="gene ID" value="ACUA025791"/>
</dbReference>
<accession>A0A182MTB8</accession>
<evidence type="ECO:0000256" key="1">
    <source>
        <dbReference type="SAM" id="MobiDB-lite"/>
    </source>
</evidence>
<feature type="transmembrane region" description="Helical" evidence="2">
    <location>
        <begin position="100"/>
        <end position="121"/>
    </location>
</feature>
<evidence type="ECO:0000313" key="4">
    <source>
        <dbReference type="Proteomes" id="UP000075883"/>
    </source>
</evidence>
<evidence type="ECO:0000256" key="2">
    <source>
        <dbReference type="SAM" id="Phobius"/>
    </source>
</evidence>
<organism evidence="3 4">
    <name type="scientific">Anopheles culicifacies</name>
    <dbReference type="NCBI Taxonomy" id="139723"/>
    <lineage>
        <taxon>Eukaryota</taxon>
        <taxon>Metazoa</taxon>
        <taxon>Ecdysozoa</taxon>
        <taxon>Arthropoda</taxon>
        <taxon>Hexapoda</taxon>
        <taxon>Insecta</taxon>
        <taxon>Pterygota</taxon>
        <taxon>Neoptera</taxon>
        <taxon>Endopterygota</taxon>
        <taxon>Diptera</taxon>
        <taxon>Nematocera</taxon>
        <taxon>Culicoidea</taxon>
        <taxon>Culicidae</taxon>
        <taxon>Anophelinae</taxon>
        <taxon>Anopheles</taxon>
        <taxon>culicifacies species complex</taxon>
    </lineage>
</organism>